<dbReference type="InterPro" id="IPR025526">
    <property type="entry name" value="DsrC-like_dom_sf"/>
</dbReference>
<gene>
    <name evidence="6" type="ORF">SP60_01845</name>
</gene>
<feature type="active site" description="Cysteine persulfide intermediate" evidence="5">
    <location>
        <position position="106"/>
    </location>
</feature>
<dbReference type="SUPFAM" id="SSF69721">
    <property type="entry name" value="DsrC, the gamma subunit of dissimilatory sulfite reductase"/>
    <property type="match status" value="1"/>
</dbReference>
<dbReference type="RefSeq" id="WP_053951020.1">
    <property type="nucleotide sequence ID" value="NZ_CP010552.1"/>
</dbReference>
<dbReference type="PANTHER" id="PTHR37010:SF1">
    <property type="entry name" value="SULFURTRANSFERASE TUSE"/>
    <property type="match status" value="1"/>
</dbReference>
<evidence type="ECO:0000313" key="6">
    <source>
        <dbReference type="EMBL" id="ALE52089.1"/>
    </source>
</evidence>
<dbReference type="PANTHER" id="PTHR37010">
    <property type="entry name" value="SULFURTRANSFERASE TUSE"/>
    <property type="match status" value="1"/>
</dbReference>
<reference evidence="6 7" key="1">
    <citation type="journal article" date="2015" name="Genome Announc.">
        <title>Genome Sequence of 'Candidatus Thioglobus autotrophica' Strain EF1, a Chemoautotroph from the SUP05 Clade of Marine Gammaproteobacteria.</title>
        <authorList>
            <person name="Shah V."/>
            <person name="Morris R.M."/>
        </authorList>
    </citation>
    <scope>NUCLEOTIDE SEQUENCE [LARGE SCALE GENOMIC DNA]</scope>
    <source>
        <strain evidence="6 7">EF1</strain>
    </source>
</reference>
<dbReference type="Pfam" id="PF04358">
    <property type="entry name" value="DsrC"/>
    <property type="match status" value="1"/>
</dbReference>
<dbReference type="InterPro" id="IPR042072">
    <property type="entry name" value="DsrC-like_C"/>
</dbReference>
<dbReference type="PATRIC" id="fig|1705394.5.peg.370"/>
<evidence type="ECO:0000313" key="7">
    <source>
        <dbReference type="Proteomes" id="UP000058020"/>
    </source>
</evidence>
<evidence type="ECO:0000256" key="3">
    <source>
        <dbReference type="ARBA" id="ARBA00022679"/>
    </source>
</evidence>
<dbReference type="GO" id="GO:0097163">
    <property type="term" value="F:sulfur carrier activity"/>
    <property type="evidence" value="ECO:0007669"/>
    <property type="project" value="TreeGrafter"/>
</dbReference>
<dbReference type="FunFam" id="1.10.10.370:FF:000001">
    <property type="entry name" value="Sulfurtransferase"/>
    <property type="match status" value="1"/>
</dbReference>
<dbReference type="STRING" id="1705394.SP60_01845"/>
<keyword evidence="7" id="KW-1185">Reference proteome</keyword>
<name>A0A0M4NWE7_9GAMM</name>
<dbReference type="GO" id="GO:0002143">
    <property type="term" value="P:tRNA wobble position uridine thiolation"/>
    <property type="evidence" value="ECO:0007669"/>
    <property type="project" value="TreeGrafter"/>
</dbReference>
<evidence type="ECO:0000256" key="2">
    <source>
        <dbReference type="ARBA" id="ARBA00022490"/>
    </source>
</evidence>
<organism evidence="6 7">
    <name type="scientific">Candidatus Thioglobus autotrophicus</name>
    <dbReference type="NCBI Taxonomy" id="1705394"/>
    <lineage>
        <taxon>Bacteria</taxon>
        <taxon>Pseudomonadati</taxon>
        <taxon>Pseudomonadota</taxon>
        <taxon>Gammaproteobacteria</taxon>
        <taxon>Candidatus Pseudothioglobaceae</taxon>
        <taxon>Candidatus Thioglobus</taxon>
    </lineage>
</organism>
<proteinExistence type="inferred from homology"/>
<dbReference type="EMBL" id="CP010552">
    <property type="protein sequence ID" value="ALE52089.1"/>
    <property type="molecule type" value="Genomic_DNA"/>
</dbReference>
<evidence type="ECO:0000256" key="4">
    <source>
        <dbReference type="PIRNR" id="PIRNR006223"/>
    </source>
</evidence>
<dbReference type="InterPro" id="IPR043163">
    <property type="entry name" value="DsrC-like_N"/>
</dbReference>
<dbReference type="GO" id="GO:0005737">
    <property type="term" value="C:cytoplasm"/>
    <property type="evidence" value="ECO:0007669"/>
    <property type="project" value="UniProtKB-SubCell"/>
</dbReference>
<dbReference type="OrthoDB" id="9786347at2"/>
<sequence length="107" mass="12069">MAQICGAEVDEEGFLVDLKDWNEDICKQMAADDGVELTDEHWDVINFLREYFEEYQIAPAVRVLTKAIAKRMGKDKGNSKYLYSLFPYGPGKQGCRFAGLPKPTGCI</sequence>
<dbReference type="EC" id="2.8.1.-" evidence="4"/>
<dbReference type="Gene3D" id="3.30.1420.10">
    <property type="match status" value="1"/>
</dbReference>
<comment type="function">
    <text evidence="4">Part of a sulfur-relay system.</text>
</comment>
<dbReference type="AlphaFoldDB" id="A0A0M4NWE7"/>
<dbReference type="Gene3D" id="1.10.10.370">
    <property type="entry name" value="DsrC-like protein, C-terminal domain"/>
    <property type="match status" value="1"/>
</dbReference>
<comment type="subcellular location">
    <subcellularLocation>
        <location evidence="1">Cytoplasm</location>
    </subcellularLocation>
</comment>
<dbReference type="NCBIfam" id="TIGR03342">
    <property type="entry name" value="dsrC_tusE_dsvC"/>
    <property type="match status" value="1"/>
</dbReference>
<dbReference type="KEGG" id="tho:SP60_01845"/>
<accession>A0A0M4NWE7</accession>
<evidence type="ECO:0000256" key="1">
    <source>
        <dbReference type="ARBA" id="ARBA00004496"/>
    </source>
</evidence>
<evidence type="ECO:0000256" key="5">
    <source>
        <dbReference type="PIRSR" id="PIRSR006223-50"/>
    </source>
</evidence>
<protein>
    <recommendedName>
        <fullName evidence="4">Sulfurtransferase</fullName>
        <ecNumber evidence="4">2.8.1.-</ecNumber>
    </recommendedName>
</protein>
<dbReference type="GO" id="GO:0016740">
    <property type="term" value="F:transferase activity"/>
    <property type="evidence" value="ECO:0007669"/>
    <property type="project" value="UniProtKB-KW"/>
</dbReference>
<keyword evidence="3 4" id="KW-0808">Transferase</keyword>
<dbReference type="Proteomes" id="UP000058020">
    <property type="component" value="Chromosome"/>
</dbReference>
<comment type="similarity">
    <text evidence="4">Belongs to the dsrC/tusE family.</text>
</comment>
<dbReference type="PIRSF" id="PIRSF006223">
    <property type="entry name" value="DsrC_TusE"/>
    <property type="match status" value="1"/>
</dbReference>
<keyword evidence="2" id="KW-0963">Cytoplasm</keyword>
<dbReference type="InterPro" id="IPR007453">
    <property type="entry name" value="DsrC/TusE"/>
</dbReference>